<evidence type="ECO:0008006" key="9">
    <source>
        <dbReference type="Google" id="ProtNLM"/>
    </source>
</evidence>
<accession>A0ABS8AR36</accession>
<proteinExistence type="predicted"/>
<dbReference type="EMBL" id="JAJADR010000001">
    <property type="protein sequence ID" value="MCB2407477.1"/>
    <property type="molecule type" value="Genomic_DNA"/>
</dbReference>
<dbReference type="RefSeq" id="WP_226173278.1">
    <property type="nucleotide sequence ID" value="NZ_JAJADR010000001.1"/>
</dbReference>
<dbReference type="PROSITE" id="PS51404">
    <property type="entry name" value="DYP_PEROXIDASE"/>
    <property type="match status" value="1"/>
</dbReference>
<reference evidence="7" key="1">
    <citation type="submission" date="2021-10" db="EMBL/GenBank/DDBJ databases">
        <authorList>
            <person name="Dean J.D."/>
            <person name="Kim M.K."/>
            <person name="Newey C.N."/>
            <person name="Stoker T.S."/>
            <person name="Thompson D.W."/>
            <person name="Grose J.H."/>
        </authorList>
    </citation>
    <scope>NUCLEOTIDE SEQUENCE</scope>
    <source>
        <strain evidence="7">BT178</strain>
    </source>
</reference>
<dbReference type="PANTHER" id="PTHR30521">
    <property type="entry name" value="DEFERROCHELATASE/PEROXIDASE"/>
    <property type="match status" value="1"/>
</dbReference>
<feature type="compositionally biased region" description="Polar residues" evidence="6">
    <location>
        <begin position="92"/>
        <end position="105"/>
    </location>
</feature>
<evidence type="ECO:0000256" key="3">
    <source>
        <dbReference type="ARBA" id="ARBA00022723"/>
    </source>
</evidence>
<gene>
    <name evidence="7" type="ORF">LGH74_05775</name>
</gene>
<protein>
    <recommendedName>
        <fullName evidence="9">Peroxidase</fullName>
    </recommendedName>
</protein>
<dbReference type="Proteomes" id="UP001165296">
    <property type="component" value="Unassembled WGS sequence"/>
</dbReference>
<name>A0ABS8AR36_9BACT</name>
<dbReference type="InterPro" id="IPR011008">
    <property type="entry name" value="Dimeric_a/b-barrel"/>
</dbReference>
<evidence type="ECO:0000313" key="7">
    <source>
        <dbReference type="EMBL" id="MCB2407477.1"/>
    </source>
</evidence>
<dbReference type="InterPro" id="IPR006314">
    <property type="entry name" value="Dyp_peroxidase"/>
</dbReference>
<keyword evidence="8" id="KW-1185">Reference proteome</keyword>
<evidence type="ECO:0000256" key="5">
    <source>
        <dbReference type="ARBA" id="ARBA00023004"/>
    </source>
</evidence>
<evidence type="ECO:0000256" key="4">
    <source>
        <dbReference type="ARBA" id="ARBA00023002"/>
    </source>
</evidence>
<dbReference type="PANTHER" id="PTHR30521:SF5">
    <property type="entry name" value="BLR4509 PROTEIN"/>
    <property type="match status" value="1"/>
</dbReference>
<evidence type="ECO:0000256" key="2">
    <source>
        <dbReference type="ARBA" id="ARBA00022559"/>
    </source>
</evidence>
<evidence type="ECO:0000313" key="8">
    <source>
        <dbReference type="Proteomes" id="UP001165296"/>
    </source>
</evidence>
<comment type="caution">
    <text evidence="7">The sequence shown here is derived from an EMBL/GenBank/DDBJ whole genome shotgun (WGS) entry which is preliminary data.</text>
</comment>
<keyword evidence="4" id="KW-0560">Oxidoreductase</keyword>
<feature type="region of interest" description="Disordered" evidence="6">
    <location>
        <begin position="488"/>
        <end position="511"/>
    </location>
</feature>
<sequence length="511" mass="54992">MTTASPIPSKANIQGFIVRGYTHPYSSHLLYHFGAAAQTVPFFKALCDRGIQDAQDWGANKPATILNLGLTATGLLQTGTLSVPDLQDFPPSFQQGPDSQGSQASLADVGPSAPDQWWYQNFKTEDLHCIVHVYGLTEADLAAAVGYVATAATAAGVTELFAARDNKSRLNQYPLPVDEIHFGYRDGISEPALHWRTDATPGPLDYSDLNNFLIGYPQYAKPGPGPTSPGKAADFAKDGCYNAFRLLYQDVAAFNTLIESQGADKMEWTAAKLVGRWRNGSPLMLSPDAPSPLTQDAEDFLYYTPAPANPADAGNTSKCPFSAHTRVTNPRDQQMASSEGKTPVRIIRRGVPYGAPLPPGSADDGVDRGLIGLFFCGNLAAQFEKISSWMNVNNFSTKFPTPPVRSYPQDALLGNRTVLPNGIPINTSFIIPPATPGSCPVTTLRSLPELLITRGSAYLLLPSISSIRQLAGLPPLPALLRAASSDTVFGQPRKPRPLLPIEDDHVATSHY</sequence>
<dbReference type="SUPFAM" id="SSF54909">
    <property type="entry name" value="Dimeric alpha+beta barrel"/>
    <property type="match status" value="1"/>
</dbReference>
<comment type="cofactor">
    <cofactor evidence="1">
        <name>heme b</name>
        <dbReference type="ChEBI" id="CHEBI:60344"/>
    </cofactor>
</comment>
<organism evidence="7 8">
    <name type="scientific">Hymenobacter lucidus</name>
    <dbReference type="NCBI Taxonomy" id="2880930"/>
    <lineage>
        <taxon>Bacteria</taxon>
        <taxon>Pseudomonadati</taxon>
        <taxon>Bacteroidota</taxon>
        <taxon>Cytophagia</taxon>
        <taxon>Cytophagales</taxon>
        <taxon>Hymenobacteraceae</taxon>
        <taxon>Hymenobacter</taxon>
    </lineage>
</organism>
<keyword evidence="5" id="KW-0408">Iron</keyword>
<evidence type="ECO:0000256" key="6">
    <source>
        <dbReference type="SAM" id="MobiDB-lite"/>
    </source>
</evidence>
<feature type="compositionally biased region" description="Basic and acidic residues" evidence="6">
    <location>
        <begin position="502"/>
        <end position="511"/>
    </location>
</feature>
<feature type="region of interest" description="Disordered" evidence="6">
    <location>
        <begin position="88"/>
        <end position="109"/>
    </location>
</feature>
<keyword evidence="3" id="KW-0479">Metal-binding</keyword>
<keyword evidence="2" id="KW-0575">Peroxidase</keyword>
<evidence type="ECO:0000256" key="1">
    <source>
        <dbReference type="ARBA" id="ARBA00001970"/>
    </source>
</evidence>